<proteinExistence type="predicted"/>
<sequence length="270" mass="31348">MKRVLFFLLFFLIVFYSFPQAYDSYALYRDALIHIQNGEYDSAEEILSQLIKNKSDKYYADALFWYAKITLSSGEIDKASSAIEIFLTQKGVNPSYLEEAKYLKGRILFLNEDYESCIKYYDNFLTEYPESSFYANSLFWTAESMFNLGLLKEARSVYDTIAKKYSGSYKAEAAAYRVKLIDYATREEELIDLLRWCQEEYLKVVEQMGQKEKSYKEALSVYQKRLAEAPSSEEYEALQKKVEELTAENEALKKQIQELKSGVSSSAIGQ</sequence>
<keyword evidence="3" id="KW-1185">Reference proteome</keyword>
<protein>
    <submittedName>
        <fullName evidence="2">Tetratricopeptide repeat protein</fullName>
    </submittedName>
</protein>
<name>A0ABU9UAL8_9SPIR</name>
<dbReference type="Pfam" id="PF13174">
    <property type="entry name" value="TPR_6"/>
    <property type="match status" value="2"/>
</dbReference>
<dbReference type="SUPFAM" id="SSF48452">
    <property type="entry name" value="TPR-like"/>
    <property type="match status" value="1"/>
</dbReference>
<keyword evidence="1" id="KW-0175">Coiled coil</keyword>
<organism evidence="2 3">
    <name type="scientific">Rarispira pelagica</name>
    <dbReference type="NCBI Taxonomy" id="3141764"/>
    <lineage>
        <taxon>Bacteria</taxon>
        <taxon>Pseudomonadati</taxon>
        <taxon>Spirochaetota</taxon>
        <taxon>Spirochaetia</taxon>
        <taxon>Winmispirales</taxon>
        <taxon>Winmispiraceae</taxon>
        <taxon>Rarispira</taxon>
    </lineage>
</organism>
<dbReference type="InterPro" id="IPR019734">
    <property type="entry name" value="TPR_rpt"/>
</dbReference>
<dbReference type="InterPro" id="IPR011990">
    <property type="entry name" value="TPR-like_helical_dom_sf"/>
</dbReference>
<evidence type="ECO:0000313" key="2">
    <source>
        <dbReference type="EMBL" id="MEM5947722.1"/>
    </source>
</evidence>
<dbReference type="Proteomes" id="UP001466331">
    <property type="component" value="Unassembled WGS sequence"/>
</dbReference>
<dbReference type="EMBL" id="JBCHKQ010000002">
    <property type="protein sequence ID" value="MEM5947722.1"/>
    <property type="molecule type" value="Genomic_DNA"/>
</dbReference>
<comment type="caution">
    <text evidence="2">The sequence shown here is derived from an EMBL/GenBank/DDBJ whole genome shotgun (WGS) entry which is preliminary data.</text>
</comment>
<accession>A0ABU9UAL8</accession>
<evidence type="ECO:0000313" key="3">
    <source>
        <dbReference type="Proteomes" id="UP001466331"/>
    </source>
</evidence>
<reference evidence="2 3" key="1">
    <citation type="submission" date="2024-03" db="EMBL/GenBank/DDBJ databases">
        <title>Ignisphaera cupida sp. nov., a hyperthermophilic hydrolytic archaeon from a hot spring of Kamchatka, and proposal of Ignisphaeraceae fam. nov.</title>
        <authorList>
            <person name="Podosokorskaya O.A."/>
            <person name="Elcheninov A.G."/>
            <person name="Maltseva A.I."/>
            <person name="Zayulina K.S."/>
            <person name="Novikov A."/>
            <person name="Merkel A.Y."/>
        </authorList>
    </citation>
    <scope>NUCLEOTIDE SEQUENCE [LARGE SCALE GENOMIC DNA]</scope>
    <source>
        <strain evidence="2 3">38H-sp</strain>
    </source>
</reference>
<dbReference type="Gene3D" id="1.25.40.10">
    <property type="entry name" value="Tetratricopeptide repeat domain"/>
    <property type="match status" value="2"/>
</dbReference>
<dbReference type="RefSeq" id="WP_420069172.1">
    <property type="nucleotide sequence ID" value="NZ_JBCHKQ010000002.1"/>
</dbReference>
<evidence type="ECO:0000256" key="1">
    <source>
        <dbReference type="SAM" id="Coils"/>
    </source>
</evidence>
<dbReference type="SMART" id="SM00028">
    <property type="entry name" value="TPR"/>
    <property type="match status" value="2"/>
</dbReference>
<gene>
    <name evidence="2" type="ORF">WKV44_04105</name>
</gene>
<feature type="coiled-coil region" evidence="1">
    <location>
        <begin position="235"/>
        <end position="262"/>
    </location>
</feature>
<dbReference type="Pfam" id="PF13432">
    <property type="entry name" value="TPR_16"/>
    <property type="match status" value="1"/>
</dbReference>